<reference evidence="2 3" key="1">
    <citation type="journal article" date="2017" name="Gigascience">
        <title>Draft genome of the honey bee ectoparasitic mite, Tropilaelaps mercedesae, is shaped by the parasitic life history.</title>
        <authorList>
            <person name="Dong X."/>
            <person name="Armstrong S.D."/>
            <person name="Xia D."/>
            <person name="Makepeace B.L."/>
            <person name="Darby A.C."/>
            <person name="Kadowaki T."/>
        </authorList>
    </citation>
    <scope>NUCLEOTIDE SEQUENCE [LARGE SCALE GENOMIC DNA]</scope>
    <source>
        <strain evidence="2">Wuxi-XJTLU</strain>
    </source>
</reference>
<dbReference type="GO" id="GO:0007269">
    <property type="term" value="P:neurotransmitter secretion"/>
    <property type="evidence" value="ECO:0007669"/>
    <property type="project" value="TreeGrafter"/>
</dbReference>
<dbReference type="Proteomes" id="UP000192247">
    <property type="component" value="Unassembled WGS sequence"/>
</dbReference>
<feature type="compositionally biased region" description="Polar residues" evidence="1">
    <location>
        <begin position="53"/>
        <end position="70"/>
    </location>
</feature>
<dbReference type="AlphaFoldDB" id="A0A1V9XHH4"/>
<feature type="compositionally biased region" description="Pro residues" evidence="1">
    <location>
        <begin position="151"/>
        <end position="160"/>
    </location>
</feature>
<keyword evidence="3" id="KW-1185">Reference proteome</keyword>
<feature type="compositionally biased region" description="Polar residues" evidence="1">
    <location>
        <begin position="170"/>
        <end position="179"/>
    </location>
</feature>
<accession>A0A1V9XHH4</accession>
<feature type="compositionally biased region" description="Low complexity" evidence="1">
    <location>
        <begin position="130"/>
        <end position="150"/>
    </location>
</feature>
<comment type="caution">
    <text evidence="2">The sequence shown here is derived from an EMBL/GenBank/DDBJ whole genome shotgun (WGS) entry which is preliminary data.</text>
</comment>
<name>A0A1V9XHH4_9ACAR</name>
<evidence type="ECO:0000256" key="1">
    <source>
        <dbReference type="SAM" id="MobiDB-lite"/>
    </source>
</evidence>
<dbReference type="PANTHER" id="PTHR10841">
    <property type="entry name" value="SYNAPSIN"/>
    <property type="match status" value="1"/>
</dbReference>
<dbReference type="EMBL" id="MNPL01010968">
    <property type="protein sequence ID" value="OQR72833.1"/>
    <property type="molecule type" value="Genomic_DNA"/>
</dbReference>
<feature type="compositionally biased region" description="Pro residues" evidence="1">
    <location>
        <begin position="99"/>
        <end position="108"/>
    </location>
</feature>
<proteinExistence type="predicted"/>
<dbReference type="OrthoDB" id="8123786at2759"/>
<feature type="compositionally biased region" description="Low complexity" evidence="1">
    <location>
        <begin position="180"/>
        <end position="205"/>
    </location>
</feature>
<dbReference type="GO" id="GO:0030672">
    <property type="term" value="C:synaptic vesicle membrane"/>
    <property type="evidence" value="ECO:0007669"/>
    <property type="project" value="TreeGrafter"/>
</dbReference>
<evidence type="ECO:0000313" key="2">
    <source>
        <dbReference type="EMBL" id="OQR72833.1"/>
    </source>
</evidence>
<feature type="compositionally biased region" description="Basic and acidic residues" evidence="1">
    <location>
        <begin position="207"/>
        <end position="218"/>
    </location>
</feature>
<sequence length="239" mass="23935">ANDSSLQLLGENQDEDRRLIAELVVQRMHQFCRPPGTQLPLHPAGPAAVPSGVVSQTGSTVTAGSVSANVAPTAAPLQPPRPIPPSQTSGDSSASPQAVPVPPRPAPPGLRRGSSTTTNPPPPTPPPPSAAALQAAGSSVLSKPTTQQQQQPPPVPPAPGAAPVTCTPGSTTSDSNPFNATAGAAEQASAAASAAASALSRGAASLFRRESQSEKTGVDDPEDTMGNLRKTFAGVFGDM</sequence>
<dbReference type="PANTHER" id="PTHR10841:SF17">
    <property type="entry name" value="SYNAPSIN"/>
    <property type="match status" value="1"/>
</dbReference>
<dbReference type="STRING" id="418985.A0A1V9XHH4"/>
<feature type="compositionally biased region" description="Pro residues" evidence="1">
    <location>
        <begin position="119"/>
        <end position="129"/>
    </location>
</feature>
<feature type="compositionally biased region" description="Low complexity" evidence="1">
    <location>
        <begin position="109"/>
        <end position="118"/>
    </location>
</feature>
<protein>
    <submittedName>
        <fullName evidence="2">Synapsin-like</fullName>
    </submittedName>
</protein>
<dbReference type="InParanoid" id="A0A1V9XHH4"/>
<feature type="non-terminal residue" evidence="2">
    <location>
        <position position="1"/>
    </location>
</feature>
<evidence type="ECO:0000313" key="3">
    <source>
        <dbReference type="Proteomes" id="UP000192247"/>
    </source>
</evidence>
<gene>
    <name evidence="2" type="ORF">BIW11_10130</name>
</gene>
<organism evidence="2 3">
    <name type="scientific">Tropilaelaps mercedesae</name>
    <dbReference type="NCBI Taxonomy" id="418985"/>
    <lineage>
        <taxon>Eukaryota</taxon>
        <taxon>Metazoa</taxon>
        <taxon>Ecdysozoa</taxon>
        <taxon>Arthropoda</taxon>
        <taxon>Chelicerata</taxon>
        <taxon>Arachnida</taxon>
        <taxon>Acari</taxon>
        <taxon>Parasitiformes</taxon>
        <taxon>Mesostigmata</taxon>
        <taxon>Gamasina</taxon>
        <taxon>Dermanyssoidea</taxon>
        <taxon>Laelapidae</taxon>
        <taxon>Tropilaelaps</taxon>
    </lineage>
</organism>
<feature type="region of interest" description="Disordered" evidence="1">
    <location>
        <begin position="33"/>
        <end position="227"/>
    </location>
</feature>